<comment type="similarity">
    <text evidence="1">Belongs to the phD/YefM antitoxin family.</text>
</comment>
<organism evidence="2 3">
    <name type="scientific">Collinsella aerofaciens</name>
    <dbReference type="NCBI Taxonomy" id="74426"/>
    <lineage>
        <taxon>Bacteria</taxon>
        <taxon>Bacillati</taxon>
        <taxon>Actinomycetota</taxon>
        <taxon>Coriobacteriia</taxon>
        <taxon>Coriobacteriales</taxon>
        <taxon>Coriobacteriaceae</taxon>
        <taxon>Collinsella</taxon>
    </lineage>
</organism>
<reference evidence="2 3" key="1">
    <citation type="submission" date="2019-10" db="EMBL/GenBank/DDBJ databases">
        <authorList>
            <person name="Wolf R A."/>
        </authorList>
    </citation>
    <scope>NUCLEOTIDE SEQUENCE [LARGE SCALE GENOMIC DNA]</scope>
    <source>
        <strain evidence="2">Collinsella_aerofaciens_MC2</strain>
    </source>
</reference>
<evidence type="ECO:0000256" key="1">
    <source>
        <dbReference type="ARBA" id="ARBA00009981"/>
    </source>
</evidence>
<evidence type="ECO:0008006" key="4">
    <source>
        <dbReference type="Google" id="ProtNLM"/>
    </source>
</evidence>
<evidence type="ECO:0000313" key="2">
    <source>
        <dbReference type="EMBL" id="VWL89360.1"/>
    </source>
</evidence>
<name>A0A5K1IMK5_9ACTN</name>
<accession>A0A5K1IMK5</accession>
<dbReference type="InterPro" id="IPR036165">
    <property type="entry name" value="YefM-like_sf"/>
</dbReference>
<dbReference type="RefSeq" id="WP_152076022.1">
    <property type="nucleotide sequence ID" value="NZ_CAAKNU010000059.1"/>
</dbReference>
<protein>
    <recommendedName>
        <fullName evidence="4">Antitoxin Phd_YefM, type II toxin-antitoxin system</fullName>
    </recommendedName>
</protein>
<dbReference type="Proteomes" id="UP000361836">
    <property type="component" value="Unassembled WGS sequence"/>
</dbReference>
<proteinExistence type="inferred from homology"/>
<dbReference type="SUPFAM" id="SSF143120">
    <property type="entry name" value="YefM-like"/>
    <property type="match status" value="1"/>
</dbReference>
<gene>
    <name evidence="2" type="ORF">KCJAJFAP_01790</name>
</gene>
<dbReference type="EMBL" id="CABWIE010000005">
    <property type="protein sequence ID" value="VWL89360.1"/>
    <property type="molecule type" value="Genomic_DNA"/>
</dbReference>
<keyword evidence="3" id="KW-1185">Reference proteome</keyword>
<evidence type="ECO:0000313" key="3">
    <source>
        <dbReference type="Proteomes" id="UP000361836"/>
    </source>
</evidence>
<sequence>MSPLVLEKPVFTKDQVVSATEASKSLSAIRKRAKRAPQFIADHNDIDTVIIDYAAYEEMYGALQYLHELEINRIAADRVKHGPHEFVPFEDALTTEELAEFESMDPEAIPDEDLFE</sequence>
<dbReference type="AlphaFoldDB" id="A0A5K1IMK5"/>